<dbReference type="CDD" id="cd00085">
    <property type="entry name" value="HNHc"/>
    <property type="match status" value="1"/>
</dbReference>
<reference evidence="2 3" key="1">
    <citation type="journal article" date="2015" name="Nature">
        <title>rRNA introns, odd ribosomes, and small enigmatic genomes across a large radiation of phyla.</title>
        <authorList>
            <person name="Brown C.T."/>
            <person name="Hug L.A."/>
            <person name="Thomas B.C."/>
            <person name="Sharon I."/>
            <person name="Castelle C.J."/>
            <person name="Singh A."/>
            <person name="Wilkins M.J."/>
            <person name="Williams K.H."/>
            <person name="Banfield J.F."/>
        </authorList>
    </citation>
    <scope>NUCLEOTIDE SEQUENCE [LARGE SCALE GENOMIC DNA]</scope>
</reference>
<accession>A0A0G0LZK0</accession>
<protein>
    <recommendedName>
        <fullName evidence="1">HNH nuclease domain-containing protein</fullName>
    </recommendedName>
</protein>
<dbReference type="InterPro" id="IPR003615">
    <property type="entry name" value="HNH_nuc"/>
</dbReference>
<dbReference type="AlphaFoldDB" id="A0A0G0LZK0"/>
<dbReference type="Proteomes" id="UP000034235">
    <property type="component" value="Unassembled WGS sequence"/>
</dbReference>
<evidence type="ECO:0000313" key="2">
    <source>
        <dbReference type="EMBL" id="KKQ66804.1"/>
    </source>
</evidence>
<feature type="domain" description="HNH nuclease" evidence="1">
    <location>
        <begin position="40"/>
        <end position="92"/>
    </location>
</feature>
<dbReference type="EMBL" id="LBUP01000003">
    <property type="protein sequence ID" value="KKQ66804.1"/>
    <property type="molecule type" value="Genomic_DNA"/>
</dbReference>
<comment type="caution">
    <text evidence="2">The sequence shown here is derived from an EMBL/GenBank/DDBJ whole genome shotgun (WGS) entry which is preliminary data.</text>
</comment>
<evidence type="ECO:0000259" key="1">
    <source>
        <dbReference type="SMART" id="SM00507"/>
    </source>
</evidence>
<proteinExistence type="predicted"/>
<organism evidence="2 3">
    <name type="scientific">Candidatus Daviesbacteria bacterium GW2011_GWA2_38_24</name>
    <dbReference type="NCBI Taxonomy" id="1618422"/>
    <lineage>
        <taxon>Bacteria</taxon>
        <taxon>Candidatus Daviesiibacteriota</taxon>
    </lineage>
</organism>
<evidence type="ECO:0000313" key="3">
    <source>
        <dbReference type="Proteomes" id="UP000034235"/>
    </source>
</evidence>
<dbReference type="SMART" id="SM00507">
    <property type="entry name" value="HNHc"/>
    <property type="match status" value="1"/>
</dbReference>
<name>A0A0G0LZK0_9BACT</name>
<gene>
    <name evidence="2" type="ORF">US86_C0003G0047</name>
</gene>
<sequence>MKAIDHSQSGKFFCTKSCQTLWRNQIYVGENSANWKNGEKAYRSILLRSNQNQACVLCKIDDLRILTAHHKDHNRTNNKLDNLMWLCLNCHYLVHHDKELDQKVMEALV</sequence>